<dbReference type="InterPro" id="IPR034154">
    <property type="entry name" value="TOPRIM_DnaG/twinkle"/>
</dbReference>
<dbReference type="SUPFAM" id="SSF52540">
    <property type="entry name" value="P-loop containing nucleoside triphosphate hydrolases"/>
    <property type="match status" value="1"/>
</dbReference>
<dbReference type="Pfam" id="PF13362">
    <property type="entry name" value="Toprim_3"/>
    <property type="match status" value="1"/>
</dbReference>
<dbReference type="Pfam" id="PF00271">
    <property type="entry name" value="Helicase_C"/>
    <property type="match status" value="1"/>
</dbReference>
<dbReference type="Gene3D" id="3.40.50.300">
    <property type="entry name" value="P-loop containing nucleotide triphosphate hydrolases"/>
    <property type="match status" value="2"/>
</dbReference>
<accession>A0A2G0Q3E4</accession>
<gene>
    <name evidence="2" type="ORF">Xhom_03726</name>
</gene>
<feature type="domain" description="Helicase ATP-binding" evidence="1">
    <location>
        <begin position="18"/>
        <end position="170"/>
    </location>
</feature>
<dbReference type="PANTHER" id="PTHR47962:SF7">
    <property type="entry name" value="MITOCHONDRIAL ATP-DEPENDENT HELICASE IRC3-RELATED"/>
    <property type="match status" value="1"/>
</dbReference>
<evidence type="ECO:0000313" key="3">
    <source>
        <dbReference type="Proteomes" id="UP000225433"/>
    </source>
</evidence>
<dbReference type="Proteomes" id="UP000225433">
    <property type="component" value="Unassembled WGS sequence"/>
</dbReference>
<evidence type="ECO:0000313" key="2">
    <source>
        <dbReference type="EMBL" id="PHM53725.1"/>
    </source>
</evidence>
<comment type="caution">
    <text evidence="2">The sequence shown here is derived from an EMBL/GenBank/DDBJ whole genome shotgun (WGS) entry which is preliminary data.</text>
</comment>
<dbReference type="EMBL" id="NJAI01000006">
    <property type="protein sequence ID" value="PHM53725.1"/>
    <property type="molecule type" value="Genomic_DNA"/>
</dbReference>
<dbReference type="PROSITE" id="PS51192">
    <property type="entry name" value="HELICASE_ATP_BIND_1"/>
    <property type="match status" value="1"/>
</dbReference>
<dbReference type="InterPro" id="IPR055570">
    <property type="entry name" value="DUF7146"/>
</dbReference>
<keyword evidence="2" id="KW-0067">ATP-binding</keyword>
<dbReference type="CDD" id="cd01029">
    <property type="entry name" value="TOPRIM_primases"/>
    <property type="match status" value="1"/>
</dbReference>
<dbReference type="GO" id="GO:0003677">
    <property type="term" value="F:DNA binding"/>
    <property type="evidence" value="ECO:0007669"/>
    <property type="project" value="InterPro"/>
</dbReference>
<evidence type="ECO:0000259" key="1">
    <source>
        <dbReference type="PROSITE" id="PS51192"/>
    </source>
</evidence>
<dbReference type="OrthoDB" id="784829at2"/>
<reference evidence="2 3" key="1">
    <citation type="journal article" date="2017" name="Nat. Microbiol.">
        <title>Natural product diversity associated with the nematode symbionts Photorhabdus and Xenorhabdus.</title>
        <authorList>
            <person name="Tobias N.J."/>
            <person name="Wolff H."/>
            <person name="Djahanschiri B."/>
            <person name="Grundmann F."/>
            <person name="Kronenwerth M."/>
            <person name="Shi Y.M."/>
            <person name="Simonyi S."/>
            <person name="Grun P."/>
            <person name="Shapiro-Ilan D."/>
            <person name="Pidot S.J."/>
            <person name="Stinear T.P."/>
            <person name="Ebersberger I."/>
            <person name="Bode H.B."/>
        </authorList>
    </citation>
    <scope>NUCLEOTIDE SEQUENCE [LARGE SCALE GENOMIC DNA]</scope>
    <source>
        <strain evidence="2 3">DSM 17903</strain>
    </source>
</reference>
<dbReference type="AlphaFoldDB" id="A0A2G0Q3E4"/>
<organism evidence="2 3">
    <name type="scientific">Xenorhabdus hominickii</name>
    <dbReference type="NCBI Taxonomy" id="351679"/>
    <lineage>
        <taxon>Bacteria</taxon>
        <taxon>Pseudomonadati</taxon>
        <taxon>Pseudomonadota</taxon>
        <taxon>Gammaproteobacteria</taxon>
        <taxon>Enterobacterales</taxon>
        <taxon>Morganellaceae</taxon>
        <taxon>Xenorhabdus</taxon>
    </lineage>
</organism>
<keyword evidence="2" id="KW-0378">Hydrolase</keyword>
<dbReference type="InterPro" id="IPR001650">
    <property type="entry name" value="Helicase_C-like"/>
</dbReference>
<dbReference type="Pfam" id="PF23639">
    <property type="entry name" value="DUF7146"/>
    <property type="match status" value="1"/>
</dbReference>
<dbReference type="InterPro" id="IPR014001">
    <property type="entry name" value="Helicase_ATP-bd"/>
</dbReference>
<dbReference type="GO" id="GO:0005524">
    <property type="term" value="F:ATP binding"/>
    <property type="evidence" value="ECO:0007669"/>
    <property type="project" value="InterPro"/>
</dbReference>
<dbReference type="GO" id="GO:0016887">
    <property type="term" value="F:ATP hydrolysis activity"/>
    <property type="evidence" value="ECO:0007669"/>
    <property type="project" value="TreeGrafter"/>
</dbReference>
<dbReference type="InterPro" id="IPR052511">
    <property type="entry name" value="ATP-dep_Helicase"/>
</dbReference>
<dbReference type="InterPro" id="IPR006171">
    <property type="entry name" value="TOPRIM_dom"/>
</dbReference>
<dbReference type="Pfam" id="PF04851">
    <property type="entry name" value="ResIII"/>
    <property type="match status" value="1"/>
</dbReference>
<dbReference type="RefSeq" id="WP_099139819.1">
    <property type="nucleotide sequence ID" value="NZ_CAWNQJ010000090.1"/>
</dbReference>
<proteinExistence type="predicted"/>
<dbReference type="SMART" id="SM00487">
    <property type="entry name" value="DEXDc"/>
    <property type="match status" value="1"/>
</dbReference>
<name>A0A2G0Q3E4_XENHO</name>
<dbReference type="InterPro" id="IPR006935">
    <property type="entry name" value="Helicase/UvrB_N"/>
</dbReference>
<keyword evidence="2" id="KW-0347">Helicase</keyword>
<sequence>MLKITPNFAQERALNMLRQEWKNFNSFMVYAPTGAGKTGLSAFITRGFVSKGMKVMMICPYLVLINQTAQRFIEYGLPEDEIAYIWRDHPNQDPSKLIQIASADTLIRRDFPENINLLVIDEAHLKRKKILEEITRLTSETDCKVVGLSGTPFSPFLGHYYQKLIKPTTIKELIQRGDLSAYEFYAPTKPDLSKVKSARNDDYGSDYKEDEIAEIMCGADLVGDVVSSWLKLGENQPTICFCVNVSHANFITVEFNRAGINAEIMTANTPQDERDLIIHQFGQGATKIIVNVGVLVAGFDSDVRCIIYARPTKSEIRWLQSIGNRQKIITLYSRMPELKGTSAEKYLQRRGIYSHHPIEQIRFCEKQPTYKGDYQAMWALATDARGQLCYLHRTYLDGEKKAPLEVTRKMMSLQEETYLDHAQSVAIRMFPVASTLGIAEGIETALSCKQIYKVNTWSTMNAGHMAKFIAPRGVKHLIIFADNDWSATGEAAAYACANKNLLANNDIEKVSVRYPDLGDFNDLLQQGCQAREREYVKKQRETA</sequence>
<protein>
    <submittedName>
        <fullName evidence="2">Helicase</fullName>
    </submittedName>
</protein>
<dbReference type="GO" id="GO:0004386">
    <property type="term" value="F:helicase activity"/>
    <property type="evidence" value="ECO:0007669"/>
    <property type="project" value="UniProtKB-KW"/>
</dbReference>
<keyword evidence="2" id="KW-0547">Nucleotide-binding</keyword>
<dbReference type="InterPro" id="IPR027417">
    <property type="entry name" value="P-loop_NTPase"/>
</dbReference>
<dbReference type="PANTHER" id="PTHR47962">
    <property type="entry name" value="ATP-DEPENDENT HELICASE LHR-RELATED-RELATED"/>
    <property type="match status" value="1"/>
</dbReference>